<dbReference type="PANTHER" id="PTHR43775">
    <property type="entry name" value="FATTY ACID SYNTHASE"/>
    <property type="match status" value="1"/>
</dbReference>
<dbReference type="Gene3D" id="3.40.47.10">
    <property type="match status" value="1"/>
</dbReference>
<feature type="region of interest" description="N-terminal hotdog fold" evidence="7">
    <location>
        <begin position="895"/>
        <end position="1019"/>
    </location>
</feature>
<evidence type="ECO:0000259" key="10">
    <source>
        <dbReference type="PROSITE" id="PS52019"/>
    </source>
</evidence>
<keyword evidence="5" id="KW-0511">Multifunctional enzyme</keyword>
<dbReference type="Pfam" id="PF00550">
    <property type="entry name" value="PP-binding"/>
    <property type="match status" value="1"/>
</dbReference>
<dbReference type="InterPro" id="IPR013154">
    <property type="entry name" value="ADH-like_N"/>
</dbReference>
<dbReference type="SMART" id="SM00827">
    <property type="entry name" value="PKS_AT"/>
    <property type="match status" value="1"/>
</dbReference>
<dbReference type="InterPro" id="IPR016035">
    <property type="entry name" value="Acyl_Trfase/lysoPLipase"/>
</dbReference>
<dbReference type="InterPro" id="IPR020841">
    <property type="entry name" value="PKS_Beta-ketoAc_synthase_dom"/>
</dbReference>
<dbReference type="SUPFAM" id="SSF51735">
    <property type="entry name" value="NAD(P)-binding Rossmann-fold domains"/>
    <property type="match status" value="3"/>
</dbReference>
<comment type="caution">
    <text evidence="11">The sequence shown here is derived from an EMBL/GenBank/DDBJ whole genome shotgun (WGS) entry which is preliminary data.</text>
</comment>
<proteinExistence type="predicted"/>
<dbReference type="Pfam" id="PF00107">
    <property type="entry name" value="ADH_zinc_N"/>
    <property type="match status" value="1"/>
</dbReference>
<dbReference type="RefSeq" id="WP_106250088.1">
    <property type="nucleotide sequence ID" value="NZ_PVZC01000007.1"/>
</dbReference>
<keyword evidence="2" id="KW-0597">Phosphoprotein</keyword>
<sequence>MGRWPDFGPNAIAVVGAACRLPGGIVDLSGLWSALAEGRDLITPPPPGRFDEARYLSDDRARPGRTYSFTGGYLDDLAGWDAGYFGVSPREASRIDPQQRIMLDLAAEALDDAGMDPAALAGSDTGVYIGVYQYGYGALQQHNPDTLDAHTVCGTAGTSVPNRVSYHFDLRGPSTTVDTACSSSLIAVHQACESLVHRRSRMAIAGGVNVLINPYEFVLAAKGQVLSRRGRCQTFSAGADGYVRSEGGGLVLLKLLDDALAEGDRVHAVIMATGTNCDGRTEGGLSRPSAAGQAALLREVYARAGVAPDELAYFEAHGTGTPTGDPVECEAVGRALGVARTEGPLPIGSVKTNLGHLEGAAGITGLLKSVLVVRERCVPPLLHADTLNPAIDFAGLGLDPVRTARRLEPGRRAVVGVNSFGIGGANAHVVLAEPPPAERAEPRSRRRLPVLVSARTGEAAARAAADMADRLAAAPTEDFYDLSYTSCRRRGGHEHRAAVLAATPAEAAGRLRALAAAPGRAVRTATAARGVAFVFSGNGSQWAGMGAALLEADPVFRAAVAEADAVLRPELGWSVLDELTAPPERSGLARTEVAQPALFALQVGLVAALAERGVRPAAATGHSVGEVAAAHAAGAYDLATAARVIAARSRAQGRTAGTGRMAAVGLSVARAEKELAAFAGRLEIAAVNSDTDVTVSGDPAALAELGERLRLQEAPFRALDLDYGFHSRAMDPIEAQVMADLAGLGSAEPRIPLVSTVTGSPVAGDELDAGYWWRNVREPVLFAAAVRRLAREGCGVFVEIGPHPVLGGYLRRLTAGAERHGAVVATLTRPERAPEGGEAAALDAAAADVIACGAEVDWEALLPDRGRVVDLPRYPWRREPHWNGDPNWWAPRAEHPALEHALLGERAPVMEPTWTNRLEPALLPWLADHKVRDAVVMPLMGYAEMALAAGRRALGAPVEVAGLEVLSLLALAWDDPEMDVRTQVSVGADGVLRVAGRTGTAGDWRVHARARVRERPERRPADLDPAALRARLDGGRWEAERVYALMRGLGIQHGPAFRIVREVHVGTGEGLARYRCEHPADGFEAHPVVLDGALHTTAALLAGFSSGQLFLPAGVDALRAWRRPAADGLVHLRVVGMSGDEAVLDLLIADEDGTAAVEIEGYRLRRVEDGAAAERRYTTVRRAVPRPGPAEVPVLSPSPAELVASAADRLAAAHRLVRTPRAVAARRALMEAGGHFAAGALAEFAAAGAVFTAADLVARGVLPKYARYLDVLAHCASRQGLVDALGTPEAPRWRVCGRPTPVESFRRALADFPELDGALLLLGRCGRHLAAALRGEHDPMDLVVLGQTRLLEHVYRELHATRKMNEEAAALLAAIAAHRPADRPLRVLEVGAGTGSLTAALLPVLPPERTRYVFTDLTPYFVDPAKKQFARYDFVDYRLLDLEKDPAEQGFAPGGFDVVVAANSVHATTDVRATLRRLAGLLDEGGHLLCVELHELDSIGMSFGLLDGFWNYSDTELRGPLPLLPRDRWLDVIADAGFADVVPASTDPEDEISVLLARRGPVDPAAGRPAPDAAEARPASWIVAAEPGAEGLADALGARLAEPGGAVVRTGADGLVPAWTEHTEASGLVIVLGDGPDGRTADTVEDAVRRIAVLRSVAAAAERSPAGALPALWLVTRPSGFPPGAEPPFALGHAAAWGACRVLANENPGMAVRKVALRPGGDAERDAALLARELLDPDGEDEIILDGGRFAPRETAVPPAAEPAPAVLRLRRPGPHHRLDWTERAAVEPGPGQVAIEVRAVGLTRRDAMEASGAVRPASPLESGYTVGTDCAGVVVAVGERVTGFARGDRVFALAPGAAASHVAADAGLVGTIPAEMPFAAAAVLPTALLTVEYALRHTARPRPGETLLLLGGAGPTELAALRHARGAGARVIAVGASALARDLLALSGADHVLDPEPDELARRIAALTGGGVDIVLDTSGTADPHLAGELLRPGGRFVAAGPARPAGGAPSPSVLGSAAAVDVHAMIVERPDLARACFADAIASVRSGHAVPAPYTAHPAEDLAAAYRALADPGGTGGTVIALDRAPAAARPAARIRLDADAVYLVTGGLGGFGAATARRLAERGARRLALVGRRGAGAPEAPALLAELRASGAEATAHAVDVTDEAALRALLEELTGPGRRLGGVVHAAMVLADAPLTETSDDDLRTVLAPKVRGAELLDRLTRGRELDFFVVYSSIATTVGSGNQAAYVAANAYLEALVRERRAAGLPGLAMGWGAIGDTGVVARGGMGAAMGRRGIGAIDSATALDELEAALARHAAVVAVAEMDWPRFASFSPNFHTQTRLAGFAPRTGGEAGTVPAAGLDELPPEECGRRVEDILVGVIARVMRTGADGVDRTRRLADLGIDSIMATELVLGIRAELGCELSPVEVGSSPSVADLAERVTARRRLAAVAVRTEAAP</sequence>
<dbReference type="SUPFAM" id="SSF47336">
    <property type="entry name" value="ACP-like"/>
    <property type="match status" value="1"/>
</dbReference>
<dbReference type="InterPro" id="IPR016039">
    <property type="entry name" value="Thiolase-like"/>
</dbReference>
<evidence type="ECO:0000259" key="9">
    <source>
        <dbReference type="PROSITE" id="PS52004"/>
    </source>
</evidence>
<dbReference type="InterPro" id="IPR001227">
    <property type="entry name" value="Ac_transferase_dom_sf"/>
</dbReference>
<dbReference type="GO" id="GO:0006633">
    <property type="term" value="P:fatty acid biosynthetic process"/>
    <property type="evidence" value="ECO:0007669"/>
    <property type="project" value="InterPro"/>
</dbReference>
<dbReference type="CDD" id="cd00833">
    <property type="entry name" value="PKS"/>
    <property type="match status" value="1"/>
</dbReference>
<dbReference type="SMART" id="SM00822">
    <property type="entry name" value="PKS_KR"/>
    <property type="match status" value="1"/>
</dbReference>
<feature type="domain" description="Ketosynthase family 3 (KS3)" evidence="9">
    <location>
        <begin position="9"/>
        <end position="433"/>
    </location>
</feature>
<dbReference type="InterPro" id="IPR036291">
    <property type="entry name" value="NAD(P)-bd_dom_sf"/>
</dbReference>
<dbReference type="SMART" id="SM00829">
    <property type="entry name" value="PKS_ER"/>
    <property type="match status" value="1"/>
</dbReference>
<dbReference type="InterPro" id="IPR020843">
    <property type="entry name" value="ER"/>
</dbReference>
<dbReference type="PROSITE" id="PS00606">
    <property type="entry name" value="KS3_1"/>
    <property type="match status" value="1"/>
</dbReference>
<dbReference type="CDD" id="cd02440">
    <property type="entry name" value="AdoMet_MTases"/>
    <property type="match status" value="1"/>
</dbReference>
<dbReference type="InterPro" id="IPR049551">
    <property type="entry name" value="PKS_DH_C"/>
</dbReference>
<keyword evidence="12" id="KW-1185">Reference proteome</keyword>
<dbReference type="PROSITE" id="PS52004">
    <property type="entry name" value="KS3_2"/>
    <property type="match status" value="1"/>
</dbReference>
<dbReference type="SMART" id="SM00825">
    <property type="entry name" value="PKS_KS"/>
    <property type="match status" value="1"/>
</dbReference>
<dbReference type="InterPro" id="IPR011032">
    <property type="entry name" value="GroES-like_sf"/>
</dbReference>
<dbReference type="Pfam" id="PF02801">
    <property type="entry name" value="Ketoacyl-synt_C"/>
    <property type="match status" value="1"/>
</dbReference>
<dbReference type="Proteomes" id="UP000237846">
    <property type="component" value="Unassembled WGS sequence"/>
</dbReference>
<dbReference type="Gene3D" id="3.40.366.10">
    <property type="entry name" value="Malonyl-Coenzyme A Acyl Carrier Protein, domain 2"/>
    <property type="match status" value="1"/>
</dbReference>
<dbReference type="InterPro" id="IPR042104">
    <property type="entry name" value="PKS_dehydratase_sf"/>
</dbReference>
<gene>
    <name evidence="11" type="ORF">CLV72_107213</name>
</gene>
<feature type="region of interest" description="C-terminal hotdog fold" evidence="7">
    <location>
        <begin position="1033"/>
        <end position="1173"/>
    </location>
</feature>
<dbReference type="Pfam" id="PF08659">
    <property type="entry name" value="KR"/>
    <property type="match status" value="1"/>
</dbReference>
<dbReference type="Gene3D" id="3.90.180.10">
    <property type="entry name" value="Medium-chain alcohol dehydrogenases, catalytic domain"/>
    <property type="match status" value="1"/>
</dbReference>
<dbReference type="InterPro" id="IPR014043">
    <property type="entry name" value="Acyl_transferase_dom"/>
</dbReference>
<dbReference type="InterPro" id="IPR020806">
    <property type="entry name" value="PKS_PP-bd"/>
</dbReference>
<dbReference type="GO" id="GO:0031177">
    <property type="term" value="F:phosphopantetheine binding"/>
    <property type="evidence" value="ECO:0007669"/>
    <property type="project" value="InterPro"/>
</dbReference>
<dbReference type="GO" id="GO:0016491">
    <property type="term" value="F:oxidoreductase activity"/>
    <property type="evidence" value="ECO:0007669"/>
    <property type="project" value="InterPro"/>
</dbReference>
<dbReference type="InterPro" id="IPR013149">
    <property type="entry name" value="ADH-like_C"/>
</dbReference>
<dbReference type="Pfam" id="PF08240">
    <property type="entry name" value="ADH_N"/>
    <property type="match status" value="1"/>
</dbReference>
<dbReference type="InterPro" id="IPR009081">
    <property type="entry name" value="PP-bd_ACP"/>
</dbReference>
<keyword evidence="1" id="KW-0596">Phosphopantetheine</keyword>
<dbReference type="InterPro" id="IPR029063">
    <property type="entry name" value="SAM-dependent_MTases_sf"/>
</dbReference>
<dbReference type="InterPro" id="IPR057326">
    <property type="entry name" value="KR_dom"/>
</dbReference>
<dbReference type="FunFam" id="3.40.366.10:FF:000002">
    <property type="entry name" value="Probable polyketide synthase 2"/>
    <property type="match status" value="1"/>
</dbReference>
<dbReference type="Gene3D" id="3.30.70.3290">
    <property type="match status" value="1"/>
</dbReference>
<dbReference type="Gene3D" id="1.10.1200.10">
    <property type="entry name" value="ACP-like"/>
    <property type="match status" value="1"/>
</dbReference>
<dbReference type="Pfam" id="PF16197">
    <property type="entry name" value="KAsynt_C_assoc"/>
    <property type="match status" value="1"/>
</dbReference>
<dbReference type="InterPro" id="IPR049900">
    <property type="entry name" value="PKS_mFAS_DH"/>
</dbReference>
<evidence type="ECO:0000313" key="11">
    <source>
        <dbReference type="EMBL" id="PRX96690.1"/>
    </source>
</evidence>
<dbReference type="GO" id="GO:0004315">
    <property type="term" value="F:3-oxoacyl-[acyl-carrier-protein] synthase activity"/>
    <property type="evidence" value="ECO:0007669"/>
    <property type="project" value="InterPro"/>
</dbReference>
<dbReference type="SMART" id="SM00823">
    <property type="entry name" value="PKS_PP"/>
    <property type="match status" value="1"/>
</dbReference>
<keyword evidence="4" id="KW-0521">NADP</keyword>
<name>A0A2T0PYT1_9ACTN</name>
<dbReference type="PROSITE" id="PS50075">
    <property type="entry name" value="CARRIER"/>
    <property type="match status" value="1"/>
</dbReference>
<dbReference type="SUPFAM" id="SSF53901">
    <property type="entry name" value="Thiolase-like"/>
    <property type="match status" value="1"/>
</dbReference>
<evidence type="ECO:0000256" key="3">
    <source>
        <dbReference type="ARBA" id="ARBA00022679"/>
    </source>
</evidence>
<dbReference type="SUPFAM" id="SSF53335">
    <property type="entry name" value="S-adenosyl-L-methionine-dependent methyltransferases"/>
    <property type="match status" value="1"/>
</dbReference>
<evidence type="ECO:0000256" key="4">
    <source>
        <dbReference type="ARBA" id="ARBA00022857"/>
    </source>
</evidence>
<feature type="active site" description="Proton donor; for dehydratase activity" evidence="7">
    <location>
        <position position="1091"/>
    </location>
</feature>
<dbReference type="InterPro" id="IPR014030">
    <property type="entry name" value="Ketoacyl_synth_N"/>
</dbReference>
<dbReference type="Pfam" id="PF21089">
    <property type="entry name" value="PKS_DH_N"/>
    <property type="match status" value="1"/>
</dbReference>
<reference evidence="11 12" key="1">
    <citation type="submission" date="2018-03" db="EMBL/GenBank/DDBJ databases">
        <title>Genomic Encyclopedia of Archaeal and Bacterial Type Strains, Phase II (KMG-II): from individual species to whole genera.</title>
        <authorList>
            <person name="Goeker M."/>
        </authorList>
    </citation>
    <scope>NUCLEOTIDE SEQUENCE [LARGE SCALE GENOMIC DNA]</scope>
    <source>
        <strain evidence="11 12">DSM 45601</strain>
    </source>
</reference>
<dbReference type="InterPro" id="IPR014031">
    <property type="entry name" value="Ketoacyl_synth_C"/>
</dbReference>
<evidence type="ECO:0000256" key="6">
    <source>
        <dbReference type="ARBA" id="ARBA00023315"/>
    </source>
</evidence>
<dbReference type="InterPro" id="IPR016036">
    <property type="entry name" value="Malonyl_transacylase_ACP-bd"/>
</dbReference>
<dbReference type="SUPFAM" id="SSF52151">
    <property type="entry name" value="FabD/lysophospholipase-like"/>
    <property type="match status" value="1"/>
</dbReference>
<evidence type="ECO:0000256" key="7">
    <source>
        <dbReference type="PROSITE-ProRule" id="PRU01363"/>
    </source>
</evidence>
<keyword evidence="6" id="KW-0012">Acyltransferase</keyword>
<dbReference type="Pfam" id="PF08242">
    <property type="entry name" value="Methyltransf_12"/>
    <property type="match status" value="1"/>
</dbReference>
<dbReference type="InterPro" id="IPR013968">
    <property type="entry name" value="PKS_KR"/>
</dbReference>
<keyword evidence="3 11" id="KW-0808">Transferase</keyword>
<dbReference type="GO" id="GO:0004312">
    <property type="term" value="F:fatty acid synthase activity"/>
    <property type="evidence" value="ECO:0007669"/>
    <property type="project" value="TreeGrafter"/>
</dbReference>
<accession>A0A2T0PYT1</accession>
<dbReference type="OrthoDB" id="4537517at2"/>
<evidence type="ECO:0000313" key="12">
    <source>
        <dbReference type="Proteomes" id="UP000237846"/>
    </source>
</evidence>
<dbReference type="Gene3D" id="3.40.50.720">
    <property type="entry name" value="NAD(P)-binding Rossmann-like Domain"/>
    <property type="match status" value="3"/>
</dbReference>
<dbReference type="EMBL" id="PVZC01000007">
    <property type="protein sequence ID" value="PRX96690.1"/>
    <property type="molecule type" value="Genomic_DNA"/>
</dbReference>
<dbReference type="InterPro" id="IPR013217">
    <property type="entry name" value="Methyltransf_12"/>
</dbReference>
<feature type="domain" description="PKS/mFAS DH" evidence="10">
    <location>
        <begin position="895"/>
        <end position="1173"/>
    </location>
</feature>
<dbReference type="Pfam" id="PF00109">
    <property type="entry name" value="ketoacyl-synt"/>
    <property type="match status" value="1"/>
</dbReference>
<dbReference type="SUPFAM" id="SSF55048">
    <property type="entry name" value="Probable ACP-binding domain of malonyl-CoA ACP transacylase"/>
    <property type="match status" value="1"/>
</dbReference>
<dbReference type="InterPro" id="IPR049552">
    <property type="entry name" value="PKS_DH_N"/>
</dbReference>
<dbReference type="InterPro" id="IPR018201">
    <property type="entry name" value="Ketoacyl_synth_AS"/>
</dbReference>
<evidence type="ECO:0000256" key="5">
    <source>
        <dbReference type="ARBA" id="ARBA00023268"/>
    </source>
</evidence>
<feature type="active site" description="Proton acceptor; for dehydratase activity" evidence="7">
    <location>
        <position position="929"/>
    </location>
</feature>
<evidence type="ECO:0000256" key="2">
    <source>
        <dbReference type="ARBA" id="ARBA00022553"/>
    </source>
</evidence>
<dbReference type="InterPro" id="IPR036736">
    <property type="entry name" value="ACP-like_sf"/>
</dbReference>
<dbReference type="SMART" id="SM00826">
    <property type="entry name" value="PKS_DH"/>
    <property type="match status" value="1"/>
</dbReference>
<dbReference type="SUPFAM" id="SSF50129">
    <property type="entry name" value="GroES-like"/>
    <property type="match status" value="1"/>
</dbReference>
<dbReference type="InterPro" id="IPR050091">
    <property type="entry name" value="PKS_NRPS_Biosynth_Enz"/>
</dbReference>
<evidence type="ECO:0000256" key="1">
    <source>
        <dbReference type="ARBA" id="ARBA00022450"/>
    </source>
</evidence>
<feature type="domain" description="Carrier" evidence="8">
    <location>
        <begin position="2375"/>
        <end position="2449"/>
    </location>
</feature>
<protein>
    <submittedName>
        <fullName evidence="11">Acyl transferase domain-containing protein</fullName>
    </submittedName>
</protein>
<dbReference type="InterPro" id="IPR020807">
    <property type="entry name" value="PKS_DH"/>
</dbReference>
<dbReference type="Gene3D" id="3.40.50.150">
    <property type="entry name" value="Vaccinia Virus protein VP39"/>
    <property type="match status" value="1"/>
</dbReference>
<dbReference type="PANTHER" id="PTHR43775:SF37">
    <property type="entry name" value="SI:DKEY-61P9.11"/>
    <property type="match status" value="1"/>
</dbReference>
<dbReference type="Gene3D" id="3.10.129.110">
    <property type="entry name" value="Polyketide synthase dehydratase"/>
    <property type="match status" value="1"/>
</dbReference>
<organism evidence="11 12">
    <name type="scientific">Allonocardiopsis opalescens</name>
    <dbReference type="NCBI Taxonomy" id="1144618"/>
    <lineage>
        <taxon>Bacteria</taxon>
        <taxon>Bacillati</taxon>
        <taxon>Actinomycetota</taxon>
        <taxon>Actinomycetes</taxon>
        <taxon>Streptosporangiales</taxon>
        <taxon>Allonocardiopsis</taxon>
    </lineage>
</organism>
<dbReference type="Pfam" id="PF14765">
    <property type="entry name" value="PS-DH"/>
    <property type="match status" value="1"/>
</dbReference>
<dbReference type="PROSITE" id="PS52019">
    <property type="entry name" value="PKS_MFAS_DH"/>
    <property type="match status" value="1"/>
</dbReference>
<dbReference type="CDD" id="cd05195">
    <property type="entry name" value="enoyl_red"/>
    <property type="match status" value="1"/>
</dbReference>
<dbReference type="PROSITE" id="PS51257">
    <property type="entry name" value="PROKAR_LIPOPROTEIN"/>
    <property type="match status" value="1"/>
</dbReference>
<dbReference type="InterPro" id="IPR032821">
    <property type="entry name" value="PKS_assoc"/>
</dbReference>
<evidence type="ECO:0000259" key="8">
    <source>
        <dbReference type="PROSITE" id="PS50075"/>
    </source>
</evidence>
<dbReference type="Pfam" id="PF00698">
    <property type="entry name" value="Acyl_transf_1"/>
    <property type="match status" value="1"/>
</dbReference>